<dbReference type="Proteomes" id="UP000586305">
    <property type="component" value="Unassembled WGS sequence"/>
</dbReference>
<evidence type="ECO:0000259" key="4">
    <source>
        <dbReference type="PROSITE" id="PS50930"/>
    </source>
</evidence>
<protein>
    <submittedName>
        <fullName evidence="5">LytTR family transcriptional regulator</fullName>
    </submittedName>
</protein>
<organism evidence="5 6">
    <name type="scientific">Pseudoalteromonas caenipelagi</name>
    <dbReference type="NCBI Taxonomy" id="2726988"/>
    <lineage>
        <taxon>Bacteria</taxon>
        <taxon>Pseudomonadati</taxon>
        <taxon>Pseudomonadota</taxon>
        <taxon>Gammaproteobacteria</taxon>
        <taxon>Alteromonadales</taxon>
        <taxon>Pseudoalteromonadaceae</taxon>
        <taxon>Pseudoalteromonas</taxon>
    </lineage>
</organism>
<evidence type="ECO:0000313" key="5">
    <source>
        <dbReference type="EMBL" id="NOU52871.1"/>
    </source>
</evidence>
<feature type="domain" description="HTH LytTR-type" evidence="4">
    <location>
        <begin position="199"/>
        <end position="294"/>
    </location>
</feature>
<dbReference type="AlphaFoldDB" id="A0A849VMJ6"/>
<reference evidence="5 6" key="1">
    <citation type="submission" date="2020-04" db="EMBL/GenBank/DDBJ databases">
        <title>Pseudoalteromonas caenipelagi sp. nov., isolated from a tidal flat.</title>
        <authorList>
            <person name="Park S."/>
            <person name="Yoon J.-H."/>
        </authorList>
    </citation>
    <scope>NUCLEOTIDE SEQUENCE [LARGE SCALE GENOMIC DNA]</scope>
    <source>
        <strain evidence="5 6">JBTF-M23</strain>
    </source>
</reference>
<keyword evidence="6" id="KW-1185">Reference proteome</keyword>
<accession>A0A849VMJ6</accession>
<name>A0A849VMJ6_9GAMM</name>
<keyword evidence="3" id="KW-1133">Transmembrane helix</keyword>
<feature type="transmembrane region" description="Helical" evidence="3">
    <location>
        <begin position="81"/>
        <end position="99"/>
    </location>
</feature>
<evidence type="ECO:0000256" key="3">
    <source>
        <dbReference type="SAM" id="Phobius"/>
    </source>
</evidence>
<keyword evidence="3" id="KW-0472">Membrane</keyword>
<dbReference type="PROSITE" id="PS50930">
    <property type="entry name" value="HTH_LYTTR"/>
    <property type="match status" value="1"/>
</dbReference>
<dbReference type="PANTHER" id="PTHR37299:SF1">
    <property type="entry name" value="STAGE 0 SPORULATION PROTEIN A HOMOLOG"/>
    <property type="match status" value="1"/>
</dbReference>
<dbReference type="Gene3D" id="2.40.50.1020">
    <property type="entry name" value="LytTr DNA-binding domain"/>
    <property type="match status" value="1"/>
</dbReference>
<gene>
    <name evidence="5" type="ORF">HG263_20410</name>
</gene>
<dbReference type="InterPro" id="IPR007492">
    <property type="entry name" value="LytTR_DNA-bd_dom"/>
</dbReference>
<comment type="caution">
    <text evidence="5">The sequence shown here is derived from an EMBL/GenBank/DDBJ whole genome shotgun (WGS) entry which is preliminary data.</text>
</comment>
<dbReference type="SMART" id="SM00850">
    <property type="entry name" value="LytTR"/>
    <property type="match status" value="1"/>
</dbReference>
<evidence type="ECO:0000256" key="2">
    <source>
        <dbReference type="SAM" id="MobiDB-lite"/>
    </source>
</evidence>
<sequence length="294" mass="33546">MDTLLKQHFYRLKDYQLMLIGWALILTVVCLNCTVHSLLIAKERVDIASSILWSLQKFGVWLIMTPALCKALTNRHQASITAHYALVGIYAVGFALAVNTTLDITIEQITWLESLFYQWPHHVIAYITIVFVWHLKYRLFNSNDSLTTLSANKSCPSEPVQDSDQDKTQPPKPSINKLTHSQQTSESQTQSLCLELDNIQIKLDDIVFIKAAGNYIEVTCKSKTHLLRATMKELNELLPSDQFFRSHRSYFINMSYAQKVINERSGHGLIVLKNQQHVPVSKSKRQAAHAMFGQ</sequence>
<evidence type="ECO:0000313" key="6">
    <source>
        <dbReference type="Proteomes" id="UP000586305"/>
    </source>
</evidence>
<feature type="transmembrane region" description="Helical" evidence="3">
    <location>
        <begin position="119"/>
        <end position="135"/>
    </location>
</feature>
<dbReference type="InterPro" id="IPR046947">
    <property type="entry name" value="LytR-like"/>
</dbReference>
<feature type="region of interest" description="Disordered" evidence="2">
    <location>
        <begin position="153"/>
        <end position="184"/>
    </location>
</feature>
<evidence type="ECO:0000256" key="1">
    <source>
        <dbReference type="ARBA" id="ARBA00023012"/>
    </source>
</evidence>
<dbReference type="GO" id="GO:0003677">
    <property type="term" value="F:DNA binding"/>
    <property type="evidence" value="ECO:0007669"/>
    <property type="project" value="InterPro"/>
</dbReference>
<dbReference type="Pfam" id="PF04397">
    <property type="entry name" value="LytTR"/>
    <property type="match status" value="1"/>
</dbReference>
<feature type="transmembrane region" description="Helical" evidence="3">
    <location>
        <begin position="20"/>
        <end position="41"/>
    </location>
</feature>
<keyword evidence="3" id="KW-0812">Transmembrane</keyword>
<dbReference type="PANTHER" id="PTHR37299">
    <property type="entry name" value="TRANSCRIPTIONAL REGULATOR-RELATED"/>
    <property type="match status" value="1"/>
</dbReference>
<keyword evidence="1" id="KW-0902">Two-component regulatory system</keyword>
<proteinExistence type="predicted"/>
<dbReference type="GO" id="GO:0000156">
    <property type="term" value="F:phosphorelay response regulator activity"/>
    <property type="evidence" value="ECO:0007669"/>
    <property type="project" value="InterPro"/>
</dbReference>
<dbReference type="RefSeq" id="WP_171627918.1">
    <property type="nucleotide sequence ID" value="NZ_JABBPG010000012.1"/>
</dbReference>
<dbReference type="EMBL" id="JABBPG010000012">
    <property type="protein sequence ID" value="NOU52871.1"/>
    <property type="molecule type" value="Genomic_DNA"/>
</dbReference>